<dbReference type="Proteomes" id="UP000184749">
    <property type="component" value="Plasmid pRgalIE4872d"/>
</dbReference>
<evidence type="ECO:0000313" key="7">
    <source>
        <dbReference type="EMBL" id="APO72785.1"/>
    </source>
</evidence>
<evidence type="ECO:0000259" key="6">
    <source>
        <dbReference type="Pfam" id="PF02350"/>
    </source>
</evidence>
<dbReference type="PANTHER" id="PTHR43174">
    <property type="entry name" value="UDP-N-ACETYLGLUCOSAMINE 2-EPIMERASE"/>
    <property type="match status" value="1"/>
</dbReference>
<organism evidence="7 8">
    <name type="scientific">Rhizobium gallicum</name>
    <dbReference type="NCBI Taxonomy" id="56730"/>
    <lineage>
        <taxon>Bacteria</taxon>
        <taxon>Pseudomonadati</taxon>
        <taxon>Pseudomonadota</taxon>
        <taxon>Alphaproteobacteria</taxon>
        <taxon>Hyphomicrobiales</taxon>
        <taxon>Rhizobiaceae</taxon>
        <taxon>Rhizobium/Agrobacterium group</taxon>
        <taxon>Rhizobium</taxon>
    </lineage>
</organism>
<proteinExistence type="inferred from homology"/>
<dbReference type="SUPFAM" id="SSF53756">
    <property type="entry name" value="UDP-Glycosyltransferase/glycogen phosphorylase"/>
    <property type="match status" value="1"/>
</dbReference>
<dbReference type="NCBIfam" id="TIGR00236">
    <property type="entry name" value="wecB"/>
    <property type="match status" value="1"/>
</dbReference>
<dbReference type="InterPro" id="IPR003331">
    <property type="entry name" value="UDP_GlcNAc_Epimerase_2_dom"/>
</dbReference>
<keyword evidence="1 5" id="KW-0413">Isomerase</keyword>
<dbReference type="Pfam" id="PF02350">
    <property type="entry name" value="Epimerase_2"/>
    <property type="match status" value="1"/>
</dbReference>
<evidence type="ECO:0000256" key="3">
    <source>
        <dbReference type="ARBA" id="ARBA00038209"/>
    </source>
</evidence>
<keyword evidence="7" id="KW-0614">Plasmid</keyword>
<evidence type="ECO:0000256" key="1">
    <source>
        <dbReference type="ARBA" id="ARBA00023235"/>
    </source>
</evidence>
<comment type="similarity">
    <text evidence="3 5">Belongs to the UDP-N-acetylglucosamine 2-epimerase family.</text>
</comment>
<evidence type="ECO:0000313" key="8">
    <source>
        <dbReference type="Proteomes" id="UP000184749"/>
    </source>
</evidence>
<dbReference type="InterPro" id="IPR029767">
    <property type="entry name" value="WecB-like"/>
</dbReference>
<name>A0A1L5NY23_9HYPH</name>
<dbReference type="AlphaFoldDB" id="A0A1L5NY23"/>
<evidence type="ECO:0000256" key="2">
    <source>
        <dbReference type="ARBA" id="ARBA00036080"/>
    </source>
</evidence>
<dbReference type="CDD" id="cd03786">
    <property type="entry name" value="GTB_UDP-GlcNAc_2-Epimerase"/>
    <property type="match status" value="1"/>
</dbReference>
<dbReference type="EMBL" id="CP017105">
    <property type="protein sequence ID" value="APO72785.1"/>
    <property type="molecule type" value="Genomic_DNA"/>
</dbReference>
<dbReference type="GO" id="GO:0008761">
    <property type="term" value="F:UDP-N-acetylglucosamine 2-epimerase activity"/>
    <property type="evidence" value="ECO:0007669"/>
    <property type="project" value="UniProtKB-EC"/>
</dbReference>
<evidence type="ECO:0000256" key="4">
    <source>
        <dbReference type="ARBA" id="ARBA00038858"/>
    </source>
</evidence>
<dbReference type="EC" id="5.1.3.14" evidence="4"/>
<reference evidence="7 8" key="1">
    <citation type="submission" date="2016-09" db="EMBL/GenBank/DDBJ databases">
        <title>The complete genome sequences of Rhizobium gallicum, symbiovars gallicum and phaseoli, symbionts associated to common bean (Phaseolus vulgaris).</title>
        <authorList>
            <person name="Bustos P."/>
            <person name="Santamaria R.I."/>
            <person name="Perez-Carrascal O.M."/>
            <person name="Juarez S."/>
            <person name="Lozano L."/>
            <person name="Martinez-Flores I."/>
            <person name="Martinez-Romero E."/>
            <person name="Cevallos M."/>
            <person name="Romero D."/>
            <person name="Davila G."/>
            <person name="Gonzalez V."/>
        </authorList>
    </citation>
    <scope>NUCLEOTIDE SEQUENCE [LARGE SCALE GENOMIC DNA]</scope>
    <source>
        <strain evidence="7 8">IE4872</strain>
        <plasmid evidence="8">prgalie4872d</plasmid>
    </source>
</reference>
<protein>
    <recommendedName>
        <fullName evidence="4">UDP-N-acetylglucosamine 2-epimerase (non-hydrolyzing)</fullName>
        <ecNumber evidence="4">5.1.3.14</ecNumber>
    </recommendedName>
</protein>
<dbReference type="Gene3D" id="3.40.50.2000">
    <property type="entry name" value="Glycogen Phosphorylase B"/>
    <property type="match status" value="2"/>
</dbReference>
<feature type="domain" description="UDP-N-acetylglucosamine 2-epimerase" evidence="6">
    <location>
        <begin position="17"/>
        <end position="367"/>
    </location>
</feature>
<accession>A0A1L5NY23</accession>
<comment type="catalytic activity">
    <reaction evidence="2">
        <text>UDP-N-acetyl-alpha-D-glucosamine = UDP-N-acetyl-alpha-D-mannosamine</text>
        <dbReference type="Rhea" id="RHEA:17213"/>
        <dbReference type="ChEBI" id="CHEBI:57705"/>
        <dbReference type="ChEBI" id="CHEBI:68623"/>
        <dbReference type="EC" id="5.1.3.14"/>
    </reaction>
</comment>
<evidence type="ECO:0000256" key="5">
    <source>
        <dbReference type="RuleBase" id="RU003513"/>
    </source>
</evidence>
<gene>
    <name evidence="7" type="primary">wecB</name>
    <name evidence="7" type="ORF">IE4872_PD02274</name>
</gene>
<dbReference type="PANTHER" id="PTHR43174:SF2">
    <property type="entry name" value="UDP-N-ACETYLGLUCOSAMINE 2-EPIMERASE"/>
    <property type="match status" value="1"/>
</dbReference>
<sequence>MGTRPEAIKLAPLVKAAAADRAFDIRVCVTGQHRSMLDQVLDVFGIKPDYDLNLMKPAQSLAEVTSRIVVEVANVIREARPEWVIVQGDTTTAFASSLAAFYEKVSIAHVEAGLRTSDKYSPYPEEANRRFISTIADLHFAPTSWARANLLQEGHPESSVFVTGNSVIDALVWVINLIKSNSVLRKQLDDRFSFLKPQRRLVLVTGHRRESFGSPIRRTCEALIDLVRELSDVEILYPVHLNPNVQEPVKAILGSAHPELLERIHLIAPVDYVSFVYLMARAHLIITDSGGVQEEAPSLGVPVLVTRQHTERPEGIEAGFAKLIGTDRTRIVEEAIGALSTSRLPTMTIHKSPYGDGLASARILENLRERVAGTTKAQAVIC</sequence>
<geneLocation type="plasmid" evidence="8">
    <name>prgalie4872d</name>
</geneLocation>